<dbReference type="GO" id="GO:0015031">
    <property type="term" value="P:protein transport"/>
    <property type="evidence" value="ECO:0007669"/>
    <property type="project" value="UniProtKB-KW"/>
</dbReference>
<dbReference type="AlphaFoldDB" id="A0A1V4IV29"/>
<evidence type="ECO:0000313" key="5">
    <source>
        <dbReference type="Proteomes" id="UP000190080"/>
    </source>
</evidence>
<keyword evidence="2" id="KW-0653">Protein transport</keyword>
<sequence>MQSSYRIIKNDSAVSGESKVIVTEFKPKAVKEKVEKDEAAAAAAASEAAAKRMMESYETIAENILKNARSKADNVLSQALTDAQVMKEDAYREGYQSGYEEGANNGYKEAYDAEIVKAREEAEKIIESANNTLRAAKLEYEKYLSEKQEAIVGIGISIARQILKHEIDRFDGIDQAVIDALDNSKGAKNIIIRSNSIYIDSLKAKVSDYQYKLGEGCTVNILPDDNLEKGKAVIERDNGKAEIDVDKAIENILEVIK</sequence>
<dbReference type="STRING" id="1450648.CLORY_13600"/>
<dbReference type="OrthoDB" id="2375163at2"/>
<dbReference type="RefSeq" id="WP_079422773.1">
    <property type="nucleotide sequence ID" value="NZ_MZGV01000010.1"/>
</dbReference>
<dbReference type="EMBL" id="MZGV01000010">
    <property type="protein sequence ID" value="OPJ63277.1"/>
    <property type="molecule type" value="Genomic_DNA"/>
</dbReference>
<evidence type="ECO:0000256" key="2">
    <source>
        <dbReference type="ARBA" id="ARBA00022927"/>
    </source>
</evidence>
<keyword evidence="5" id="KW-1185">Reference proteome</keyword>
<protein>
    <submittedName>
        <fullName evidence="4">Flagellar assembly protein H</fullName>
    </submittedName>
</protein>
<organism evidence="4 5">
    <name type="scientific">Clostridium oryzae</name>
    <dbReference type="NCBI Taxonomy" id="1450648"/>
    <lineage>
        <taxon>Bacteria</taxon>
        <taxon>Bacillati</taxon>
        <taxon>Bacillota</taxon>
        <taxon>Clostridia</taxon>
        <taxon>Eubacteriales</taxon>
        <taxon>Clostridiaceae</taxon>
        <taxon>Clostridium</taxon>
    </lineage>
</organism>
<keyword evidence="4" id="KW-0966">Cell projection</keyword>
<evidence type="ECO:0000313" key="4">
    <source>
        <dbReference type="EMBL" id="OPJ63277.1"/>
    </source>
</evidence>
<dbReference type="InterPro" id="IPR051472">
    <property type="entry name" value="T3SS_Stator/FliH"/>
</dbReference>
<keyword evidence="4" id="KW-0969">Cilium</keyword>
<reference evidence="4 5" key="1">
    <citation type="submission" date="2017-03" db="EMBL/GenBank/DDBJ databases">
        <title>Genome sequence of Clostridium oryzae DSM 28571.</title>
        <authorList>
            <person name="Poehlein A."/>
            <person name="Daniel R."/>
        </authorList>
    </citation>
    <scope>NUCLEOTIDE SEQUENCE [LARGE SCALE GENOMIC DNA]</scope>
    <source>
        <strain evidence="4 5">DSM 28571</strain>
    </source>
</reference>
<keyword evidence="1" id="KW-0813">Transport</keyword>
<dbReference type="Proteomes" id="UP000190080">
    <property type="component" value="Unassembled WGS sequence"/>
</dbReference>
<gene>
    <name evidence="4" type="ORF">CLORY_13600</name>
</gene>
<dbReference type="PANTHER" id="PTHR34982:SF1">
    <property type="entry name" value="FLAGELLAR ASSEMBLY PROTEIN FLIH"/>
    <property type="match status" value="1"/>
</dbReference>
<keyword evidence="3" id="KW-0175">Coiled coil</keyword>
<evidence type="ECO:0000256" key="3">
    <source>
        <dbReference type="SAM" id="Coils"/>
    </source>
</evidence>
<evidence type="ECO:0000256" key="1">
    <source>
        <dbReference type="ARBA" id="ARBA00022448"/>
    </source>
</evidence>
<keyword evidence="4" id="KW-0282">Flagellum</keyword>
<comment type="caution">
    <text evidence="4">The sequence shown here is derived from an EMBL/GenBank/DDBJ whole genome shotgun (WGS) entry which is preliminary data.</text>
</comment>
<accession>A0A1V4IV29</accession>
<proteinExistence type="predicted"/>
<feature type="coiled-coil region" evidence="3">
    <location>
        <begin position="108"/>
        <end position="146"/>
    </location>
</feature>
<dbReference type="GO" id="GO:0005829">
    <property type="term" value="C:cytosol"/>
    <property type="evidence" value="ECO:0007669"/>
    <property type="project" value="TreeGrafter"/>
</dbReference>
<name>A0A1V4IV29_9CLOT</name>
<dbReference type="PANTHER" id="PTHR34982">
    <property type="entry name" value="YOP PROTEINS TRANSLOCATION PROTEIN L"/>
    <property type="match status" value="1"/>
</dbReference>